<dbReference type="EMBL" id="KQ423089">
    <property type="protein sequence ID" value="KOF73593.1"/>
    <property type="molecule type" value="Genomic_DNA"/>
</dbReference>
<sequence>MQLAITTGNDVYWLRLGWVKIEQQSFNIDLHTLVDDQFVILDHFLVSRIMWLLALLGSMVVM</sequence>
<evidence type="ECO:0000313" key="2">
    <source>
        <dbReference type="EMBL" id="KOF73593.1"/>
    </source>
</evidence>
<evidence type="ECO:0000256" key="1">
    <source>
        <dbReference type="SAM" id="Phobius"/>
    </source>
</evidence>
<organism evidence="2">
    <name type="scientific">Octopus bimaculoides</name>
    <name type="common">California two-spotted octopus</name>
    <dbReference type="NCBI Taxonomy" id="37653"/>
    <lineage>
        <taxon>Eukaryota</taxon>
        <taxon>Metazoa</taxon>
        <taxon>Spiralia</taxon>
        <taxon>Lophotrochozoa</taxon>
        <taxon>Mollusca</taxon>
        <taxon>Cephalopoda</taxon>
        <taxon>Coleoidea</taxon>
        <taxon>Octopodiformes</taxon>
        <taxon>Octopoda</taxon>
        <taxon>Incirrata</taxon>
        <taxon>Octopodidae</taxon>
        <taxon>Octopus</taxon>
    </lineage>
</organism>
<proteinExistence type="predicted"/>
<dbReference type="AlphaFoldDB" id="A0A0L8G9L7"/>
<accession>A0A0L8G9L7</accession>
<reference evidence="2" key="1">
    <citation type="submission" date="2015-07" db="EMBL/GenBank/DDBJ databases">
        <title>MeaNS - Measles Nucleotide Surveillance Program.</title>
        <authorList>
            <person name="Tran T."/>
            <person name="Druce J."/>
        </authorList>
    </citation>
    <scope>NUCLEOTIDE SEQUENCE</scope>
    <source>
        <strain evidence="2">UCB-OBI-ISO-001</strain>
        <tissue evidence="2">Gonad</tissue>
    </source>
</reference>
<name>A0A0L8G9L7_OCTBM</name>
<gene>
    <name evidence="2" type="ORF">OCBIM_22037643mg</name>
</gene>
<feature type="transmembrane region" description="Helical" evidence="1">
    <location>
        <begin position="40"/>
        <end position="61"/>
    </location>
</feature>
<protein>
    <submittedName>
        <fullName evidence="2">Uncharacterized protein</fullName>
    </submittedName>
</protein>
<keyword evidence="1" id="KW-0812">Transmembrane</keyword>
<keyword evidence="1" id="KW-1133">Transmembrane helix</keyword>
<keyword evidence="1" id="KW-0472">Membrane</keyword>